<dbReference type="GO" id="GO:0006357">
    <property type="term" value="P:regulation of transcription by RNA polymerase II"/>
    <property type="evidence" value="ECO:0007669"/>
    <property type="project" value="TreeGrafter"/>
</dbReference>
<evidence type="ECO:0000313" key="14">
    <source>
        <dbReference type="Proteomes" id="UP000219338"/>
    </source>
</evidence>
<dbReference type="SUPFAM" id="SSF57667">
    <property type="entry name" value="beta-beta-alpha zinc fingers"/>
    <property type="match status" value="1"/>
</dbReference>
<evidence type="ECO:0000256" key="5">
    <source>
        <dbReference type="ARBA" id="ARBA00022833"/>
    </source>
</evidence>
<feature type="region of interest" description="Disordered" evidence="11">
    <location>
        <begin position="38"/>
        <end position="90"/>
    </location>
</feature>
<feature type="region of interest" description="Disordered" evidence="11">
    <location>
        <begin position="157"/>
        <end position="214"/>
    </location>
</feature>
<evidence type="ECO:0000256" key="10">
    <source>
        <dbReference type="PROSITE-ProRule" id="PRU00042"/>
    </source>
</evidence>
<dbReference type="OMA" id="HDSTRME"/>
<keyword evidence="8" id="KW-0539">Nucleus</keyword>
<evidence type="ECO:0000256" key="2">
    <source>
        <dbReference type="ARBA" id="ARBA00022723"/>
    </source>
</evidence>
<evidence type="ECO:0000256" key="4">
    <source>
        <dbReference type="ARBA" id="ARBA00022771"/>
    </source>
</evidence>
<dbReference type="PANTHER" id="PTHR46179">
    <property type="entry name" value="ZINC FINGER PROTEIN"/>
    <property type="match status" value="1"/>
</dbReference>
<dbReference type="GO" id="GO:0008270">
    <property type="term" value="F:zinc ion binding"/>
    <property type="evidence" value="ECO:0007669"/>
    <property type="project" value="UniProtKB-KW"/>
</dbReference>
<name>A0A284SCG5_ARMOS</name>
<comment type="subcellular location">
    <subcellularLocation>
        <location evidence="1">Nucleus</location>
    </subcellularLocation>
</comment>
<dbReference type="STRING" id="47428.A0A284SCG5"/>
<dbReference type="FunFam" id="3.30.160.60:FF:000340">
    <property type="entry name" value="zinc finger protein 473 isoform X1"/>
    <property type="match status" value="1"/>
</dbReference>
<dbReference type="InterPro" id="IPR036236">
    <property type="entry name" value="Znf_C2H2_sf"/>
</dbReference>
<evidence type="ECO:0000313" key="13">
    <source>
        <dbReference type="EMBL" id="SJL18688.1"/>
    </source>
</evidence>
<keyword evidence="2" id="KW-0479">Metal-binding</keyword>
<dbReference type="PROSITE" id="PS00028">
    <property type="entry name" value="ZINC_FINGER_C2H2_1"/>
    <property type="match status" value="2"/>
</dbReference>
<dbReference type="GO" id="GO:0005634">
    <property type="term" value="C:nucleus"/>
    <property type="evidence" value="ECO:0007669"/>
    <property type="project" value="UniProtKB-SubCell"/>
</dbReference>
<evidence type="ECO:0000259" key="12">
    <source>
        <dbReference type="PROSITE" id="PS50157"/>
    </source>
</evidence>
<dbReference type="Pfam" id="PF00096">
    <property type="entry name" value="zf-C2H2"/>
    <property type="match status" value="2"/>
</dbReference>
<keyword evidence="4 10" id="KW-0863">Zinc-finger</keyword>
<feature type="compositionally biased region" description="Low complexity" evidence="11">
    <location>
        <begin position="159"/>
        <end position="175"/>
    </location>
</feature>
<dbReference type="AlphaFoldDB" id="A0A284SCG5"/>
<sequence>MDDDNANTSLPSIHELFPASGAYLAEHMLRVSPEVRLKGSAPPTLIPAHPYVPPQPLRKPSPEENRSYHRSSLSPPHLHSSDDDDEGSKRHICTTCNKRFRRPSSLNIHRNTHTGATRESISLSYFLVLKRYEAYRCSFPGCGKEFNVKSNMLRHYRSHTNPVPSQSSSSRNDSPTVNPYPQTQTSPGASSTEEQYQARGQIQNYQSQPWHDSTRMERERYYQRRYLVGDVCLAGGDEEREHEIDESHPYARHN</sequence>
<dbReference type="EMBL" id="FUEG01000066">
    <property type="protein sequence ID" value="SJL18688.1"/>
    <property type="molecule type" value="Genomic_DNA"/>
</dbReference>
<keyword evidence="7" id="KW-0804">Transcription</keyword>
<keyword evidence="6" id="KW-0805">Transcription regulation</keyword>
<dbReference type="OrthoDB" id="6077919at2759"/>
<proteinExistence type="predicted"/>
<protein>
    <recommendedName>
        <fullName evidence="9">pH-response transcription factor pacC/RIM101</fullName>
    </recommendedName>
</protein>
<dbReference type="Proteomes" id="UP000219338">
    <property type="component" value="Unassembled WGS sequence"/>
</dbReference>
<evidence type="ECO:0000256" key="1">
    <source>
        <dbReference type="ARBA" id="ARBA00004123"/>
    </source>
</evidence>
<gene>
    <name evidence="13" type="ORF">ARMOST_22287</name>
</gene>
<accession>A0A284SCG5</accession>
<dbReference type="InterPro" id="IPR051061">
    <property type="entry name" value="Zinc_finger_trans_reg"/>
</dbReference>
<evidence type="ECO:0000256" key="8">
    <source>
        <dbReference type="ARBA" id="ARBA00023242"/>
    </source>
</evidence>
<dbReference type="PANTHER" id="PTHR46179:SF13">
    <property type="entry name" value="C2H2-TYPE DOMAIN-CONTAINING PROTEIN"/>
    <property type="match status" value="1"/>
</dbReference>
<dbReference type="PROSITE" id="PS50157">
    <property type="entry name" value="ZINC_FINGER_C2H2_2"/>
    <property type="match status" value="2"/>
</dbReference>
<dbReference type="Gene3D" id="3.30.160.60">
    <property type="entry name" value="Classic Zinc Finger"/>
    <property type="match status" value="2"/>
</dbReference>
<keyword evidence="14" id="KW-1185">Reference proteome</keyword>
<feature type="domain" description="C2H2-type" evidence="12">
    <location>
        <begin position="135"/>
        <end position="164"/>
    </location>
</feature>
<organism evidence="13 14">
    <name type="scientific">Armillaria ostoyae</name>
    <name type="common">Armillaria root rot fungus</name>
    <dbReference type="NCBI Taxonomy" id="47428"/>
    <lineage>
        <taxon>Eukaryota</taxon>
        <taxon>Fungi</taxon>
        <taxon>Dikarya</taxon>
        <taxon>Basidiomycota</taxon>
        <taxon>Agaricomycotina</taxon>
        <taxon>Agaricomycetes</taxon>
        <taxon>Agaricomycetidae</taxon>
        <taxon>Agaricales</taxon>
        <taxon>Marasmiineae</taxon>
        <taxon>Physalacriaceae</taxon>
        <taxon>Armillaria</taxon>
    </lineage>
</organism>
<evidence type="ECO:0000256" key="3">
    <source>
        <dbReference type="ARBA" id="ARBA00022737"/>
    </source>
</evidence>
<evidence type="ECO:0000256" key="9">
    <source>
        <dbReference type="ARBA" id="ARBA00039490"/>
    </source>
</evidence>
<evidence type="ECO:0000256" key="7">
    <source>
        <dbReference type="ARBA" id="ARBA00023163"/>
    </source>
</evidence>
<evidence type="ECO:0000256" key="11">
    <source>
        <dbReference type="SAM" id="MobiDB-lite"/>
    </source>
</evidence>
<keyword evidence="3" id="KW-0677">Repeat</keyword>
<feature type="compositionally biased region" description="Pro residues" evidence="11">
    <location>
        <begin position="50"/>
        <end position="59"/>
    </location>
</feature>
<keyword evidence="5" id="KW-0862">Zinc</keyword>
<dbReference type="SMART" id="SM00355">
    <property type="entry name" value="ZnF_C2H2"/>
    <property type="match status" value="2"/>
</dbReference>
<dbReference type="InterPro" id="IPR013087">
    <property type="entry name" value="Znf_C2H2_type"/>
</dbReference>
<reference evidence="14" key="1">
    <citation type="journal article" date="2017" name="Nat. Ecol. Evol.">
        <title>Genome expansion and lineage-specific genetic innovations in the forest pathogenic fungi Armillaria.</title>
        <authorList>
            <person name="Sipos G."/>
            <person name="Prasanna A.N."/>
            <person name="Walter M.C."/>
            <person name="O'Connor E."/>
            <person name="Balint B."/>
            <person name="Krizsan K."/>
            <person name="Kiss B."/>
            <person name="Hess J."/>
            <person name="Varga T."/>
            <person name="Slot J."/>
            <person name="Riley R."/>
            <person name="Boka B."/>
            <person name="Rigling D."/>
            <person name="Barry K."/>
            <person name="Lee J."/>
            <person name="Mihaltcheva S."/>
            <person name="LaButti K."/>
            <person name="Lipzen A."/>
            <person name="Waldron R."/>
            <person name="Moloney N.M."/>
            <person name="Sperisen C."/>
            <person name="Kredics L."/>
            <person name="Vagvoelgyi C."/>
            <person name="Patrignani A."/>
            <person name="Fitzpatrick D."/>
            <person name="Nagy I."/>
            <person name="Doyle S."/>
            <person name="Anderson J.B."/>
            <person name="Grigoriev I.V."/>
            <person name="Gueldener U."/>
            <person name="Muensterkoetter M."/>
            <person name="Nagy L.G."/>
        </authorList>
    </citation>
    <scope>NUCLEOTIDE SEQUENCE [LARGE SCALE GENOMIC DNA]</scope>
    <source>
        <strain evidence="14">C18/9</strain>
    </source>
</reference>
<evidence type="ECO:0000256" key="6">
    <source>
        <dbReference type="ARBA" id="ARBA00023015"/>
    </source>
</evidence>
<feature type="compositionally biased region" description="Polar residues" evidence="11">
    <location>
        <begin position="176"/>
        <end position="211"/>
    </location>
</feature>
<feature type="domain" description="C2H2-type" evidence="12">
    <location>
        <begin position="91"/>
        <end position="118"/>
    </location>
</feature>